<gene>
    <name evidence="2" type="ORF">SEVIR_2G037100v2</name>
</gene>
<organism evidence="2 3">
    <name type="scientific">Setaria viridis</name>
    <name type="common">Green bristlegrass</name>
    <name type="synonym">Setaria italica subsp. viridis</name>
    <dbReference type="NCBI Taxonomy" id="4556"/>
    <lineage>
        <taxon>Eukaryota</taxon>
        <taxon>Viridiplantae</taxon>
        <taxon>Streptophyta</taxon>
        <taxon>Embryophyta</taxon>
        <taxon>Tracheophyta</taxon>
        <taxon>Spermatophyta</taxon>
        <taxon>Magnoliopsida</taxon>
        <taxon>Liliopsida</taxon>
        <taxon>Poales</taxon>
        <taxon>Poaceae</taxon>
        <taxon>PACMAD clade</taxon>
        <taxon>Panicoideae</taxon>
        <taxon>Panicodae</taxon>
        <taxon>Paniceae</taxon>
        <taxon>Cenchrinae</taxon>
        <taxon>Setaria</taxon>
    </lineage>
</organism>
<keyword evidence="3" id="KW-1185">Reference proteome</keyword>
<evidence type="ECO:0000313" key="3">
    <source>
        <dbReference type="Proteomes" id="UP000298652"/>
    </source>
</evidence>
<evidence type="ECO:0000313" key="2">
    <source>
        <dbReference type="EMBL" id="TKW30438.1"/>
    </source>
</evidence>
<sequence>MARRTRALTTATKSRRCSRNSCTDIYLLISLTMRQQRGEDGSHHSDPSYRCHDGGPAADHCSGCRRLRCGHRTRGWRRRFTISWTISKAISPRLLREKPPPSRTGPLLGFMQ</sequence>
<dbReference type="Proteomes" id="UP000298652">
    <property type="component" value="Chromosome 2"/>
</dbReference>
<evidence type="ECO:0000256" key="1">
    <source>
        <dbReference type="SAM" id="MobiDB-lite"/>
    </source>
</evidence>
<feature type="region of interest" description="Disordered" evidence="1">
    <location>
        <begin position="93"/>
        <end position="112"/>
    </location>
</feature>
<dbReference type="Gramene" id="TKW30438">
    <property type="protein sequence ID" value="TKW30438"/>
    <property type="gene ID" value="SEVIR_2G037100v2"/>
</dbReference>
<proteinExistence type="predicted"/>
<accession>A0A4U6VLA3</accession>
<dbReference type="EMBL" id="CM016553">
    <property type="protein sequence ID" value="TKW30438.1"/>
    <property type="molecule type" value="Genomic_DNA"/>
</dbReference>
<name>A0A4U6VLA3_SETVI</name>
<protein>
    <submittedName>
        <fullName evidence="2">Uncharacterized protein</fullName>
    </submittedName>
</protein>
<dbReference type="AlphaFoldDB" id="A0A4U6VLA3"/>
<reference evidence="2" key="1">
    <citation type="submission" date="2019-03" db="EMBL/GenBank/DDBJ databases">
        <title>WGS assembly of Setaria viridis.</title>
        <authorList>
            <person name="Huang P."/>
            <person name="Jenkins J."/>
            <person name="Grimwood J."/>
            <person name="Barry K."/>
            <person name="Healey A."/>
            <person name="Mamidi S."/>
            <person name="Sreedasyam A."/>
            <person name="Shu S."/>
            <person name="Feldman M."/>
            <person name="Wu J."/>
            <person name="Yu Y."/>
            <person name="Chen C."/>
            <person name="Johnson J."/>
            <person name="Rokhsar D."/>
            <person name="Baxter I."/>
            <person name="Schmutz J."/>
            <person name="Brutnell T."/>
            <person name="Kellogg E."/>
        </authorList>
    </citation>
    <scope>NUCLEOTIDE SEQUENCE [LARGE SCALE GENOMIC DNA]</scope>
</reference>